<feature type="region of interest" description="Disordered" evidence="1">
    <location>
        <begin position="80"/>
        <end position="112"/>
    </location>
</feature>
<evidence type="ECO:0000256" key="1">
    <source>
        <dbReference type="SAM" id="MobiDB-lite"/>
    </source>
</evidence>
<sequence>MGRAGDGRGEEWLDLADAIALLREQIVEAQARIADPDGTGAGDRGVHFVLGDITLELGMELTRTRGADGGLRFAVAGLGGRTESSDTTTHTVTVQLTPRLPGGGPVPVGDWE</sequence>
<keyword evidence="4" id="KW-1185">Reference proteome</keyword>
<dbReference type="EMBL" id="JACYXC010000001">
    <property type="protein sequence ID" value="MBH5338371.1"/>
    <property type="molecule type" value="Genomic_DNA"/>
</dbReference>
<reference evidence="3 4" key="1">
    <citation type="submission" date="2020-09" db="EMBL/GenBank/DDBJ databases">
        <title>Biosynthesis of the nuclear factor of activated T cells inhibitor NFAT-133 and its congeners in Streptomyces pactum.</title>
        <authorList>
            <person name="Zhou W."/>
            <person name="Posri P."/>
            <person name="Abugrain M.E."/>
            <person name="Weisberg A.J."/>
            <person name="Chang J.H."/>
            <person name="Mahmud T."/>
        </authorList>
    </citation>
    <scope>NUCLEOTIDE SEQUENCE [LARGE SCALE GENOMIC DNA]</scope>
    <source>
        <strain evidence="3 4">ATCC 27456</strain>
    </source>
</reference>
<evidence type="ECO:0000259" key="2">
    <source>
        <dbReference type="Pfam" id="PF19631"/>
    </source>
</evidence>
<evidence type="ECO:0000313" key="4">
    <source>
        <dbReference type="Proteomes" id="UP000807371"/>
    </source>
</evidence>
<feature type="compositionally biased region" description="Low complexity" evidence="1">
    <location>
        <begin position="85"/>
        <end position="97"/>
    </location>
</feature>
<comment type="caution">
    <text evidence="3">The sequence shown here is derived from an EMBL/GenBank/DDBJ whole genome shotgun (WGS) entry which is preliminary data.</text>
</comment>
<accession>A0ABS0NT96</accession>
<dbReference type="Proteomes" id="UP000807371">
    <property type="component" value="Unassembled WGS sequence"/>
</dbReference>
<proteinExistence type="predicted"/>
<dbReference type="InterPro" id="IPR045608">
    <property type="entry name" value="Trypco2"/>
</dbReference>
<dbReference type="Pfam" id="PF19631">
    <property type="entry name" value="Trypco2"/>
    <property type="match status" value="1"/>
</dbReference>
<organism evidence="3 4">
    <name type="scientific">Streptomyces pactum</name>
    <dbReference type="NCBI Taxonomy" id="68249"/>
    <lineage>
        <taxon>Bacteria</taxon>
        <taxon>Bacillati</taxon>
        <taxon>Actinomycetota</taxon>
        <taxon>Actinomycetes</taxon>
        <taxon>Kitasatosporales</taxon>
        <taxon>Streptomycetaceae</taxon>
        <taxon>Streptomyces</taxon>
    </lineage>
</organism>
<feature type="domain" description="Trypsin-co-occurring" evidence="2">
    <location>
        <begin position="14"/>
        <end position="98"/>
    </location>
</feature>
<evidence type="ECO:0000313" key="3">
    <source>
        <dbReference type="EMBL" id="MBH5338371.1"/>
    </source>
</evidence>
<protein>
    <recommendedName>
        <fullName evidence="2">Trypsin-co-occurring domain-containing protein</fullName>
    </recommendedName>
</protein>
<name>A0ABS0NT96_9ACTN</name>
<gene>
    <name evidence="3" type="ORF">IHE55_27700</name>
</gene>
<dbReference type="RefSeq" id="WP_197991541.1">
    <property type="nucleotide sequence ID" value="NZ_JACYXC010000001.1"/>
</dbReference>